<evidence type="ECO:0000313" key="4">
    <source>
        <dbReference type="Proteomes" id="UP000015100"/>
    </source>
</evidence>
<name>S8ADZ0_DACHA</name>
<feature type="compositionally biased region" description="Basic residues" evidence="1">
    <location>
        <begin position="1"/>
        <end position="35"/>
    </location>
</feature>
<evidence type="ECO:0000259" key="2">
    <source>
        <dbReference type="Pfam" id="PF10354"/>
    </source>
</evidence>
<dbReference type="GO" id="GO:0070042">
    <property type="term" value="F:rRNA (uridine-N3-)-methyltransferase activity"/>
    <property type="evidence" value="ECO:0007669"/>
    <property type="project" value="InterPro"/>
</dbReference>
<dbReference type="AlphaFoldDB" id="S8ADZ0"/>
<dbReference type="HOGENOM" id="CLU_035438_0_1_1"/>
<dbReference type="EMBL" id="AQGS01000479">
    <property type="protein sequence ID" value="EPS39296.1"/>
    <property type="molecule type" value="Genomic_DNA"/>
</dbReference>
<keyword evidence="4" id="KW-1185">Reference proteome</keyword>
<dbReference type="Proteomes" id="UP000015100">
    <property type="component" value="Unassembled WGS sequence"/>
</dbReference>
<gene>
    <name evidence="3" type="ORF">H072_6947</name>
</gene>
<dbReference type="GO" id="GO:0005737">
    <property type="term" value="C:cytoplasm"/>
    <property type="evidence" value="ECO:0007669"/>
    <property type="project" value="TreeGrafter"/>
</dbReference>
<reference evidence="3 4" key="1">
    <citation type="journal article" date="2013" name="PLoS Genet.">
        <title>Genomic mechanisms accounting for the adaptation to parasitism in nematode-trapping fungi.</title>
        <authorList>
            <person name="Meerupati T."/>
            <person name="Andersson K.M."/>
            <person name="Friman E."/>
            <person name="Kumar D."/>
            <person name="Tunlid A."/>
            <person name="Ahren D."/>
        </authorList>
    </citation>
    <scope>NUCLEOTIDE SEQUENCE [LARGE SCALE GENOMIC DNA]</scope>
    <source>
        <strain evidence="3 4">CBS 200.50</strain>
    </source>
</reference>
<organism evidence="3 4">
    <name type="scientific">Dactylellina haptotyla (strain CBS 200.50)</name>
    <name type="common">Nematode-trapping fungus</name>
    <name type="synonym">Monacrosporium haptotylum</name>
    <dbReference type="NCBI Taxonomy" id="1284197"/>
    <lineage>
        <taxon>Eukaryota</taxon>
        <taxon>Fungi</taxon>
        <taxon>Dikarya</taxon>
        <taxon>Ascomycota</taxon>
        <taxon>Pezizomycotina</taxon>
        <taxon>Orbiliomycetes</taxon>
        <taxon>Orbiliales</taxon>
        <taxon>Orbiliaceae</taxon>
        <taxon>Dactylellina</taxon>
    </lineage>
</organism>
<feature type="region of interest" description="Disordered" evidence="1">
    <location>
        <begin position="249"/>
        <end position="294"/>
    </location>
</feature>
<dbReference type="STRING" id="1284197.S8ADZ0"/>
<accession>S8ADZ0</accession>
<sequence length="294" mass="32332">MKNKKHDKRRKPPTPLKPHHGSKVSKPGKHHHGASKTKAANPNQNAKPIVPFSPTSTLLLVGEGDFSFTNSLLTTPHISPATILTTSTNESEQSTTEKYPHSAETIQSVRDNGHRLFFNVDVTKKYPKGIKSKLYDAIIFNFPHVGGLSTHVDRQIRANQELLLAFMKNSIPLLAAEGTVVITLFEGVPYSQWNLRDLAKSCGLECLSSFKFDGGMYAGYKHMRTIGARDREGDWKGEERGARTYIFGIIGGGGRDGGSTSKSPKKPAKKNKEGPAKKGKAIYQSSDEDDEDDE</sequence>
<dbReference type="GO" id="GO:0070475">
    <property type="term" value="P:rRNA base methylation"/>
    <property type="evidence" value="ECO:0007669"/>
    <property type="project" value="InterPro"/>
</dbReference>
<dbReference type="OMA" id="YPGYKHA"/>
<dbReference type="eggNOG" id="KOG4174">
    <property type="taxonomic scope" value="Eukaryota"/>
</dbReference>
<dbReference type="PANTHER" id="PTHR11538">
    <property type="entry name" value="PHENYLALANYL-TRNA SYNTHETASE"/>
    <property type="match status" value="1"/>
</dbReference>
<dbReference type="Pfam" id="PF10354">
    <property type="entry name" value="BMT5-like"/>
    <property type="match status" value="1"/>
</dbReference>
<dbReference type="OrthoDB" id="273345at2759"/>
<evidence type="ECO:0000256" key="1">
    <source>
        <dbReference type="SAM" id="MobiDB-lite"/>
    </source>
</evidence>
<proteinExistence type="predicted"/>
<feature type="region of interest" description="Disordered" evidence="1">
    <location>
        <begin position="1"/>
        <end position="50"/>
    </location>
</feature>
<dbReference type="PANTHER" id="PTHR11538:SF26">
    <property type="entry name" value="FERREDOXIN-FOLD ANTICODON-BINDING DOMAIN-CONTAINING PROTEIN 1"/>
    <property type="match status" value="1"/>
</dbReference>
<reference evidence="4" key="2">
    <citation type="submission" date="2013-04" db="EMBL/GenBank/DDBJ databases">
        <title>Genomic mechanisms accounting for the adaptation to parasitism in nematode-trapping fungi.</title>
        <authorList>
            <person name="Ahren D.G."/>
        </authorList>
    </citation>
    <scope>NUCLEOTIDE SEQUENCE [LARGE SCALE GENOMIC DNA]</scope>
    <source>
        <strain evidence="4">CBS 200.50</strain>
    </source>
</reference>
<comment type="caution">
    <text evidence="3">The sequence shown here is derived from an EMBL/GenBank/DDBJ whole genome shotgun (WGS) entry which is preliminary data.</text>
</comment>
<feature type="domain" description="25S rRNA (uridine-N(3))-methyltransferase BMT5-like" evidence="2">
    <location>
        <begin position="59"/>
        <end position="224"/>
    </location>
</feature>
<evidence type="ECO:0000313" key="3">
    <source>
        <dbReference type="EMBL" id="EPS39296.1"/>
    </source>
</evidence>
<dbReference type="InterPro" id="IPR019446">
    <property type="entry name" value="BMT5-like"/>
</dbReference>
<protein>
    <recommendedName>
        <fullName evidence="2">25S rRNA (uridine-N(3))-methyltransferase BMT5-like domain-containing protein</fullName>
    </recommendedName>
</protein>